<evidence type="ECO:0000256" key="1">
    <source>
        <dbReference type="ARBA" id="ARBA00000373"/>
    </source>
</evidence>
<organism evidence="8 9">
    <name type="scientific">Sediminicurvatus halobius</name>
    <dbReference type="NCBI Taxonomy" id="2182432"/>
    <lineage>
        <taxon>Bacteria</taxon>
        <taxon>Pseudomonadati</taxon>
        <taxon>Pseudomonadota</taxon>
        <taxon>Gammaproteobacteria</taxon>
        <taxon>Chromatiales</taxon>
        <taxon>Ectothiorhodospiraceae</taxon>
        <taxon>Sediminicurvatus</taxon>
    </lineage>
</organism>
<dbReference type="NCBIfam" id="TIGR02322">
    <property type="entry name" value="phosphon_PhnN"/>
    <property type="match status" value="1"/>
</dbReference>
<evidence type="ECO:0000259" key="7">
    <source>
        <dbReference type="SMART" id="SM00072"/>
    </source>
</evidence>
<comment type="caution">
    <text evidence="8">The sequence shown here is derived from an EMBL/GenBank/DDBJ whole genome shotgun (WGS) entry which is preliminary data.</text>
</comment>
<evidence type="ECO:0000256" key="2">
    <source>
        <dbReference type="ARBA" id="ARBA00005069"/>
    </source>
</evidence>
<dbReference type="EMBL" id="QFFI01000044">
    <property type="protein sequence ID" value="PWG61211.1"/>
    <property type="molecule type" value="Genomic_DNA"/>
</dbReference>
<feature type="domain" description="Guanylate kinase/L-type calcium channel beta subunit" evidence="7">
    <location>
        <begin position="12"/>
        <end position="192"/>
    </location>
</feature>
<evidence type="ECO:0000256" key="3">
    <source>
        <dbReference type="ARBA" id="ARBA00012892"/>
    </source>
</evidence>
<dbReference type="InterPro" id="IPR012699">
    <property type="entry name" value="PhnN"/>
</dbReference>
<comment type="catalytic activity">
    <reaction evidence="1">
        <text>alpha-D-ribose 1,5-bisphosphate + ATP = 5-phospho-alpha-D-ribose 1-diphosphate + ADP</text>
        <dbReference type="Rhea" id="RHEA:20109"/>
        <dbReference type="ChEBI" id="CHEBI:30616"/>
        <dbReference type="ChEBI" id="CHEBI:58017"/>
        <dbReference type="ChEBI" id="CHEBI:68688"/>
        <dbReference type="ChEBI" id="CHEBI:456216"/>
        <dbReference type="EC" id="2.7.4.23"/>
    </reaction>
</comment>
<dbReference type="SMART" id="SM00072">
    <property type="entry name" value="GuKc"/>
    <property type="match status" value="1"/>
</dbReference>
<evidence type="ECO:0000256" key="6">
    <source>
        <dbReference type="ARBA" id="ARBA00022840"/>
    </source>
</evidence>
<comment type="pathway">
    <text evidence="2">Metabolic intermediate biosynthesis; 5-phospho-alpha-D-ribose 1-diphosphate biosynthesis; 5-phospho-alpha-D-ribose 1-diphosphate from D-ribose 5-phosphate (route II): step 3/3.</text>
</comment>
<sequence length="197" mass="20968">MNASPGNPASSAVPLFYLVGPSGVGKDSVIKVLQTLVQGGELFLPRRVITRPVNAGGEQHEAVPESEFAAREAAGEFLFAWRSHGRCYGIGLEAARALAAGTPVLVNGSREYLPQARARVPALVPLALHAPPDVLRDRLLGRAREDEDEVRARLARAAALQSSLPADTRFIAAEGPVEGVARRVLDLVRNGNPDQGR</sequence>
<keyword evidence="5" id="KW-0547">Nucleotide-binding</keyword>
<dbReference type="Proteomes" id="UP000245474">
    <property type="component" value="Unassembled WGS sequence"/>
</dbReference>
<dbReference type="Gene3D" id="3.40.50.300">
    <property type="entry name" value="P-loop containing nucleotide triphosphate hydrolases"/>
    <property type="match status" value="1"/>
</dbReference>
<evidence type="ECO:0000256" key="5">
    <source>
        <dbReference type="ARBA" id="ARBA00022741"/>
    </source>
</evidence>
<dbReference type="GO" id="GO:0033863">
    <property type="term" value="F:ribose 1,5-bisphosphate phosphokinase activity"/>
    <property type="evidence" value="ECO:0007669"/>
    <property type="project" value="UniProtKB-EC"/>
</dbReference>
<keyword evidence="8" id="KW-0418">Kinase</keyword>
<keyword evidence="4" id="KW-0808">Transferase</keyword>
<dbReference type="AlphaFoldDB" id="A0A2U2MWH6"/>
<accession>A0A2U2MWH6</accession>
<dbReference type="SUPFAM" id="SSF52540">
    <property type="entry name" value="P-loop containing nucleoside triphosphate hydrolases"/>
    <property type="match status" value="1"/>
</dbReference>
<keyword evidence="9" id="KW-1185">Reference proteome</keyword>
<protein>
    <recommendedName>
        <fullName evidence="3">ribose 1,5-bisphosphate phosphokinase</fullName>
        <ecNumber evidence="3">2.7.4.23</ecNumber>
    </recommendedName>
</protein>
<dbReference type="OrthoDB" id="341217at2"/>
<dbReference type="InterPro" id="IPR008145">
    <property type="entry name" value="GK/Ca_channel_bsu"/>
</dbReference>
<reference evidence="8 9" key="1">
    <citation type="submission" date="2018-05" db="EMBL/GenBank/DDBJ databases">
        <title>Spiribacter halobius sp. nov., a moderately halophilic bacterium isolated from marine solar saltern.</title>
        <authorList>
            <person name="Zheng W.-S."/>
            <person name="Lu D.-C."/>
            <person name="Du Z.-J."/>
        </authorList>
    </citation>
    <scope>NUCLEOTIDE SEQUENCE [LARGE SCALE GENOMIC DNA]</scope>
    <source>
        <strain evidence="8 9">E85</strain>
    </source>
</reference>
<dbReference type="RefSeq" id="WP_109680155.1">
    <property type="nucleotide sequence ID" value="NZ_CP086615.1"/>
</dbReference>
<name>A0A2U2MWH6_9GAMM</name>
<gene>
    <name evidence="8" type="primary">phnN</name>
    <name evidence="8" type="ORF">DEM34_17675</name>
</gene>
<dbReference type="InterPro" id="IPR027417">
    <property type="entry name" value="P-loop_NTPase"/>
</dbReference>
<proteinExistence type="predicted"/>
<dbReference type="GO" id="GO:0005524">
    <property type="term" value="F:ATP binding"/>
    <property type="evidence" value="ECO:0007669"/>
    <property type="project" value="UniProtKB-KW"/>
</dbReference>
<evidence type="ECO:0000256" key="4">
    <source>
        <dbReference type="ARBA" id="ARBA00022679"/>
    </source>
</evidence>
<evidence type="ECO:0000313" key="9">
    <source>
        <dbReference type="Proteomes" id="UP000245474"/>
    </source>
</evidence>
<evidence type="ECO:0000313" key="8">
    <source>
        <dbReference type="EMBL" id="PWG61211.1"/>
    </source>
</evidence>
<keyword evidence="6" id="KW-0067">ATP-binding</keyword>
<dbReference type="UniPathway" id="UPA00087">
    <property type="reaction ID" value="UER00175"/>
</dbReference>
<dbReference type="EC" id="2.7.4.23" evidence="3"/>
<dbReference type="GO" id="GO:0006015">
    <property type="term" value="P:5-phosphoribose 1-diphosphate biosynthetic process"/>
    <property type="evidence" value="ECO:0007669"/>
    <property type="project" value="UniProtKB-UniPathway"/>
</dbReference>